<reference evidence="2 3" key="1">
    <citation type="submission" date="2023-02" db="EMBL/GenBank/DDBJ databases">
        <title>Genome sequence of Sphingomonas naphthae.</title>
        <authorList>
            <person name="Kim S."/>
            <person name="Heo J."/>
            <person name="Kwon S.-W."/>
        </authorList>
    </citation>
    <scope>NUCLEOTIDE SEQUENCE [LARGE SCALE GENOMIC DNA]</scope>
    <source>
        <strain evidence="2 3">KACC 18716</strain>
    </source>
</reference>
<feature type="transmembrane region" description="Helical" evidence="1">
    <location>
        <begin position="43"/>
        <end position="60"/>
    </location>
</feature>
<evidence type="ECO:0000313" key="2">
    <source>
        <dbReference type="EMBL" id="WCT75116.1"/>
    </source>
</evidence>
<proteinExistence type="predicted"/>
<evidence type="ECO:0000256" key="1">
    <source>
        <dbReference type="SAM" id="Phobius"/>
    </source>
</evidence>
<name>A0ABY7TR12_9SPHN</name>
<accession>A0ABY7TR12</accession>
<keyword evidence="1" id="KW-1133">Transmembrane helix</keyword>
<dbReference type="RefSeq" id="WP_273690685.1">
    <property type="nucleotide sequence ID" value="NZ_CP117411.1"/>
</dbReference>
<organism evidence="2 3">
    <name type="scientific">Sphingomonas naphthae</name>
    <dbReference type="NCBI Taxonomy" id="1813468"/>
    <lineage>
        <taxon>Bacteria</taxon>
        <taxon>Pseudomonadati</taxon>
        <taxon>Pseudomonadota</taxon>
        <taxon>Alphaproteobacteria</taxon>
        <taxon>Sphingomonadales</taxon>
        <taxon>Sphingomonadaceae</taxon>
        <taxon>Sphingomonas</taxon>
    </lineage>
</organism>
<protein>
    <submittedName>
        <fullName evidence="2">Uncharacterized protein</fullName>
    </submittedName>
</protein>
<keyword evidence="3" id="KW-1185">Reference proteome</keyword>
<keyword evidence="1" id="KW-0812">Transmembrane</keyword>
<dbReference type="Proteomes" id="UP001220395">
    <property type="component" value="Chromosome"/>
</dbReference>
<keyword evidence="1" id="KW-0472">Membrane</keyword>
<dbReference type="EMBL" id="CP117411">
    <property type="protein sequence ID" value="WCT75116.1"/>
    <property type="molecule type" value="Genomic_DNA"/>
</dbReference>
<feature type="transmembrane region" description="Helical" evidence="1">
    <location>
        <begin position="12"/>
        <end position="31"/>
    </location>
</feature>
<evidence type="ECO:0000313" key="3">
    <source>
        <dbReference type="Proteomes" id="UP001220395"/>
    </source>
</evidence>
<gene>
    <name evidence="2" type="ORF">PQ455_07850</name>
</gene>
<sequence length="134" mass="14957">MPELAPWRANLLRAGYLLLIVGLGLTVWPSIINPAKTWAPDRGVIVAMLGALSLLALVGLRHPVRMLPLLFWEVTWKALWLLRVALPLWSAGRLNPAAAETAMECLMAVLVALVIPWDHALRAYILAPAERWRR</sequence>